<protein>
    <recommendedName>
        <fullName evidence="6">Glycosyltransferase family 92 protein</fullName>
        <ecNumber evidence="6">2.4.1.-</ecNumber>
    </recommendedName>
</protein>
<evidence type="ECO:0000256" key="3">
    <source>
        <dbReference type="ARBA" id="ARBA00022676"/>
    </source>
</evidence>
<organism evidence="7 8">
    <name type="scientific">Nephila pilipes</name>
    <name type="common">Giant wood spider</name>
    <name type="synonym">Nephila maculata</name>
    <dbReference type="NCBI Taxonomy" id="299642"/>
    <lineage>
        <taxon>Eukaryota</taxon>
        <taxon>Metazoa</taxon>
        <taxon>Ecdysozoa</taxon>
        <taxon>Arthropoda</taxon>
        <taxon>Chelicerata</taxon>
        <taxon>Arachnida</taxon>
        <taxon>Araneae</taxon>
        <taxon>Araneomorphae</taxon>
        <taxon>Entelegynae</taxon>
        <taxon>Araneoidea</taxon>
        <taxon>Nephilidae</taxon>
        <taxon>Nephila</taxon>
    </lineage>
</organism>
<keyword evidence="4 6" id="KW-0808">Transferase</keyword>
<evidence type="ECO:0000313" key="8">
    <source>
        <dbReference type="Proteomes" id="UP000887013"/>
    </source>
</evidence>
<dbReference type="EMBL" id="BMAW01051349">
    <property type="protein sequence ID" value="GFS79910.1"/>
    <property type="molecule type" value="Genomic_DNA"/>
</dbReference>
<evidence type="ECO:0000256" key="5">
    <source>
        <dbReference type="ARBA" id="ARBA00023136"/>
    </source>
</evidence>
<evidence type="ECO:0000313" key="7">
    <source>
        <dbReference type="EMBL" id="GFS79910.1"/>
    </source>
</evidence>
<dbReference type="GO" id="GO:0016020">
    <property type="term" value="C:membrane"/>
    <property type="evidence" value="ECO:0007669"/>
    <property type="project" value="UniProtKB-SubCell"/>
</dbReference>
<comment type="similarity">
    <text evidence="2 6">Belongs to the glycosyltransferase 92 family.</text>
</comment>
<evidence type="ECO:0000256" key="6">
    <source>
        <dbReference type="RuleBase" id="RU366017"/>
    </source>
</evidence>
<keyword evidence="5" id="KW-0472">Membrane</keyword>
<evidence type="ECO:0000256" key="1">
    <source>
        <dbReference type="ARBA" id="ARBA00004370"/>
    </source>
</evidence>
<reference evidence="7" key="1">
    <citation type="submission" date="2020-08" db="EMBL/GenBank/DDBJ databases">
        <title>Multicomponent nature underlies the extraordinary mechanical properties of spider dragline silk.</title>
        <authorList>
            <person name="Kono N."/>
            <person name="Nakamura H."/>
            <person name="Mori M."/>
            <person name="Yoshida Y."/>
            <person name="Ohtoshi R."/>
            <person name="Malay A.D."/>
            <person name="Moran D.A.P."/>
            <person name="Tomita M."/>
            <person name="Numata K."/>
            <person name="Arakawa K."/>
        </authorList>
    </citation>
    <scope>NUCLEOTIDE SEQUENCE</scope>
</reference>
<dbReference type="InterPro" id="IPR008166">
    <property type="entry name" value="Glyco_transf_92"/>
</dbReference>
<name>A0A8X6T7P9_NEPPI</name>
<proteinExistence type="inferred from homology"/>
<evidence type="ECO:0000256" key="4">
    <source>
        <dbReference type="ARBA" id="ARBA00022679"/>
    </source>
</evidence>
<sequence length="400" mass="47009">MMNSFQFEDPELKYKEKLLEFKKTIKTDFNIREQIAGMPYWTEILPDIYVYSSYWMYKKSRSLIFTKNTPIAALWKIGCKLHYDNGKHDLNAKTNIILLDRKDSSMFLFLECLPFDAQIPHSISFLHRNMTSSISLPIISEKSYTSPYAVCIQPLPPAFKDANKILEFLIFHSHMGIKLFIFYETGLSLNVRKLLMDIAMKNNIYVLLLPWNVPINSQADFSNKELYFLDCFHRVVARNQSEIVLKLEINDLVVPKGTWNISHFTSFDTSANVFKLHEKVFCEEYPNDIIAQNLFMPFTSLLKTRALIKNNGVKKIVYDVKKLKDIVTDSKEFHSWFQKKKVQKAFLIPDTFAILHSYSKCGLQSDDENYVEDRSMWKYKDTFFQSHLYMLAKETNFIHT</sequence>
<gene>
    <name evidence="7" type="primary">AVEN_162384_1</name>
    <name evidence="7" type="ORF">NPIL_206131</name>
</gene>
<dbReference type="GO" id="GO:0016757">
    <property type="term" value="F:glycosyltransferase activity"/>
    <property type="evidence" value="ECO:0007669"/>
    <property type="project" value="UniProtKB-UniRule"/>
</dbReference>
<accession>A0A8X6T7P9</accession>
<dbReference type="EC" id="2.4.1.-" evidence="6"/>
<comment type="caution">
    <text evidence="7">The sequence shown here is derived from an EMBL/GenBank/DDBJ whole genome shotgun (WGS) entry which is preliminary data.</text>
</comment>
<dbReference type="AlphaFoldDB" id="A0A8X6T7P9"/>
<comment type="subcellular location">
    <subcellularLocation>
        <location evidence="1">Membrane</location>
    </subcellularLocation>
</comment>
<keyword evidence="8" id="KW-1185">Reference proteome</keyword>
<dbReference type="Pfam" id="PF01697">
    <property type="entry name" value="Glyco_transf_92"/>
    <property type="match status" value="1"/>
</dbReference>
<dbReference type="OrthoDB" id="6433308at2759"/>
<keyword evidence="3 6" id="KW-0328">Glycosyltransferase</keyword>
<dbReference type="Proteomes" id="UP000887013">
    <property type="component" value="Unassembled WGS sequence"/>
</dbReference>
<evidence type="ECO:0000256" key="2">
    <source>
        <dbReference type="ARBA" id="ARBA00007647"/>
    </source>
</evidence>